<dbReference type="OrthoDB" id="2019938at2759"/>
<accession>A0A2U1PF70</accession>
<dbReference type="EMBL" id="PKPP01001232">
    <property type="protein sequence ID" value="PWA84406.1"/>
    <property type="molecule type" value="Genomic_DNA"/>
</dbReference>
<evidence type="ECO:0000313" key="3">
    <source>
        <dbReference type="Proteomes" id="UP000245207"/>
    </source>
</evidence>
<feature type="chain" id="PRO_5015757323" evidence="1">
    <location>
        <begin position="18"/>
        <end position="114"/>
    </location>
</feature>
<evidence type="ECO:0000256" key="1">
    <source>
        <dbReference type="SAM" id="SignalP"/>
    </source>
</evidence>
<evidence type="ECO:0000313" key="2">
    <source>
        <dbReference type="EMBL" id="PWA84406.1"/>
    </source>
</evidence>
<dbReference type="Proteomes" id="UP000245207">
    <property type="component" value="Unassembled WGS sequence"/>
</dbReference>
<dbReference type="STRING" id="35608.A0A2U1PF70"/>
<proteinExistence type="predicted"/>
<dbReference type="AlphaFoldDB" id="A0A2U1PF70"/>
<feature type="signal peptide" evidence="1">
    <location>
        <begin position="1"/>
        <end position="17"/>
    </location>
</feature>
<protein>
    <submittedName>
        <fullName evidence="2">ACT domain-containing protein</fullName>
    </submittedName>
</protein>
<comment type="caution">
    <text evidence="2">The sequence shown here is derived from an EMBL/GenBank/DDBJ whole genome shotgun (WGS) entry which is preliminary data.</text>
</comment>
<name>A0A2U1PF70_ARTAN</name>
<gene>
    <name evidence="2" type="ORF">CTI12_AA036390</name>
</gene>
<keyword evidence="3" id="KW-1185">Reference proteome</keyword>
<sequence>MGISLRLFSLGFIMGHAKFFVMKPTNSTTTSCNNAQTNVELLSSANRNTYGPRKRMFDEICSVYHGLVHTGQMEAYQENYVQLIDEHRVSSEVERNRVLQCLKAAIERRVSEVK</sequence>
<keyword evidence="1" id="KW-0732">Signal</keyword>
<reference evidence="2 3" key="1">
    <citation type="journal article" date="2018" name="Mol. Plant">
        <title>The genome of Artemisia annua provides insight into the evolution of Asteraceae family and artemisinin biosynthesis.</title>
        <authorList>
            <person name="Shen Q."/>
            <person name="Zhang L."/>
            <person name="Liao Z."/>
            <person name="Wang S."/>
            <person name="Yan T."/>
            <person name="Shi P."/>
            <person name="Liu M."/>
            <person name="Fu X."/>
            <person name="Pan Q."/>
            <person name="Wang Y."/>
            <person name="Lv Z."/>
            <person name="Lu X."/>
            <person name="Zhang F."/>
            <person name="Jiang W."/>
            <person name="Ma Y."/>
            <person name="Chen M."/>
            <person name="Hao X."/>
            <person name="Li L."/>
            <person name="Tang Y."/>
            <person name="Lv G."/>
            <person name="Zhou Y."/>
            <person name="Sun X."/>
            <person name="Brodelius P.E."/>
            <person name="Rose J.K.C."/>
            <person name="Tang K."/>
        </authorList>
    </citation>
    <scope>NUCLEOTIDE SEQUENCE [LARGE SCALE GENOMIC DNA]</scope>
    <source>
        <strain evidence="3">cv. Huhao1</strain>
        <tissue evidence="2">Leaf</tissue>
    </source>
</reference>
<organism evidence="2 3">
    <name type="scientific">Artemisia annua</name>
    <name type="common">Sweet wormwood</name>
    <dbReference type="NCBI Taxonomy" id="35608"/>
    <lineage>
        <taxon>Eukaryota</taxon>
        <taxon>Viridiplantae</taxon>
        <taxon>Streptophyta</taxon>
        <taxon>Embryophyta</taxon>
        <taxon>Tracheophyta</taxon>
        <taxon>Spermatophyta</taxon>
        <taxon>Magnoliopsida</taxon>
        <taxon>eudicotyledons</taxon>
        <taxon>Gunneridae</taxon>
        <taxon>Pentapetalae</taxon>
        <taxon>asterids</taxon>
        <taxon>campanulids</taxon>
        <taxon>Asterales</taxon>
        <taxon>Asteraceae</taxon>
        <taxon>Asteroideae</taxon>
        <taxon>Anthemideae</taxon>
        <taxon>Artemisiinae</taxon>
        <taxon>Artemisia</taxon>
    </lineage>
</organism>